<dbReference type="EnsemblMetazoa" id="SMAR015436-RA">
    <property type="protein sequence ID" value="SMAR015436-PA"/>
    <property type="gene ID" value="SMAR015436"/>
</dbReference>
<proteinExistence type="inferred from homology"/>
<dbReference type="InterPro" id="IPR040457">
    <property type="entry name" value="GCP_C"/>
</dbReference>
<accession>T1JNK7</accession>
<evidence type="ECO:0000256" key="6">
    <source>
        <dbReference type="SAM" id="MobiDB-lite"/>
    </source>
</evidence>
<dbReference type="GO" id="GO:0051225">
    <property type="term" value="P:spindle assembly"/>
    <property type="evidence" value="ECO:0007669"/>
    <property type="project" value="TreeGrafter"/>
</dbReference>
<evidence type="ECO:0000259" key="7">
    <source>
        <dbReference type="Pfam" id="PF04130"/>
    </source>
</evidence>
<dbReference type="GO" id="GO:0007020">
    <property type="term" value="P:microtubule nucleation"/>
    <property type="evidence" value="ECO:0007669"/>
    <property type="project" value="InterPro"/>
</dbReference>
<evidence type="ECO:0000256" key="2">
    <source>
        <dbReference type="ARBA" id="ARBA00010337"/>
    </source>
</evidence>
<dbReference type="InterPro" id="IPR042241">
    <property type="entry name" value="GCP_C_sf"/>
</dbReference>
<evidence type="ECO:0000256" key="5">
    <source>
        <dbReference type="ARBA" id="ARBA00023212"/>
    </source>
</evidence>
<keyword evidence="3" id="KW-0963">Cytoplasm</keyword>
<dbReference type="GO" id="GO:0051321">
    <property type="term" value="P:meiotic cell cycle"/>
    <property type="evidence" value="ECO:0007669"/>
    <property type="project" value="TreeGrafter"/>
</dbReference>
<dbReference type="InterPro" id="IPR007259">
    <property type="entry name" value="GCP"/>
</dbReference>
<comment type="subcellular location">
    <subcellularLocation>
        <location evidence="1">Cytoplasm</location>
        <location evidence="1">Cytoskeleton</location>
    </subcellularLocation>
</comment>
<dbReference type="GO" id="GO:0051011">
    <property type="term" value="F:microtubule minus-end binding"/>
    <property type="evidence" value="ECO:0007669"/>
    <property type="project" value="TreeGrafter"/>
</dbReference>
<reference evidence="9" key="2">
    <citation type="submission" date="2015-02" db="UniProtKB">
        <authorList>
            <consortium name="EnsemblMetazoa"/>
        </authorList>
    </citation>
    <scope>IDENTIFICATION</scope>
</reference>
<sequence length="868" mass="99204">MKSNLMATQGYDTNEPTVLLHKLCSHVSGLNGDSVTPYYEFVLRALGNNASSTDHTEDEFYYAEKIKKKLLKERREKDAATFFSLHLKLQNSSVLRNKWAVLCFLMNLQEEGKKLKSKPSLFARGFSALVTSTPFSFSKDGFAVPKPRSKDSNRSTPSISLTPSPINPDPLSLPTTYVSSATVLANKKKSSTQFVRDCNSNQMIAVKNEADAGLGGIVSEHVLLRELVYIFQGIEGKIIKLEAGKDGFRIDHSVSIPKPTRNLVLRLAELGWLHNKVKKYHDARSADRGLGQVGQSFVTALNQELAGYYRLLALLESQLQQDEDPTININSNGLTLRRLQLWTLEPVFRLRVLAALVDVCKGLKGGALASAVYSYHQHGDPSLAVPIYTMLDRWIFDGELEDQYSEFFVAADPTVSDDKLWHDKYKLRKSMVPNIISMSQAKKILSAGKSINFLRQVCQDPTPLKGRDAIRDSLDCNTYQEGYLQNIVEMAYKETSRRLLDVMQTKYKFMDHLKVVANTFSLGQGDFIRHLMDILESDLSKPACQLYRHNLSGSLEAAIRATNAQFDDPDILKRLDVRLLEVSPGDFGWDVFSLDYHVDGPIGTVFSPSVVMTYLRLFNALWRAKRMEYVLSNIWKSQMSHGRILRIIPELNPVLHQCYMLASEMVHFVQQIQYYITFEVMECSWDVLERKVKSAEDLDEIIAAHEEFLETIMARALLDDESKELLTQLRAIYDLIIQLQTIQEQLCQRALHEVHNMNDAELRMQYKSDKGKWGEDDQTTDAERQIFQELLKNVIPTTRAKLRILSQSYQDMVQKFLLMLTSHRDVSLQFLSFRLDFNEHYKNRDSRLRTHLTYQHRRQSSIGISSKC</sequence>
<evidence type="ECO:0000313" key="9">
    <source>
        <dbReference type="EnsemblMetazoa" id="SMAR015436-PA"/>
    </source>
</evidence>
<keyword evidence="4" id="KW-0493">Microtubule</keyword>
<dbReference type="Proteomes" id="UP000014500">
    <property type="component" value="Unassembled WGS sequence"/>
</dbReference>
<evidence type="ECO:0000256" key="4">
    <source>
        <dbReference type="ARBA" id="ARBA00022701"/>
    </source>
</evidence>
<reference evidence="10" key="1">
    <citation type="submission" date="2011-05" db="EMBL/GenBank/DDBJ databases">
        <authorList>
            <person name="Richards S.R."/>
            <person name="Qu J."/>
            <person name="Jiang H."/>
            <person name="Jhangiani S.N."/>
            <person name="Agravi P."/>
            <person name="Goodspeed R."/>
            <person name="Gross S."/>
            <person name="Mandapat C."/>
            <person name="Jackson L."/>
            <person name="Mathew T."/>
            <person name="Pu L."/>
            <person name="Thornton R."/>
            <person name="Saada N."/>
            <person name="Wilczek-Boney K.B."/>
            <person name="Lee S."/>
            <person name="Kovar C."/>
            <person name="Wu Y."/>
            <person name="Scherer S.E."/>
            <person name="Worley K.C."/>
            <person name="Muzny D.M."/>
            <person name="Gibbs R."/>
        </authorList>
    </citation>
    <scope>NUCLEOTIDE SEQUENCE</scope>
    <source>
        <strain evidence="10">Brora</strain>
    </source>
</reference>
<organism evidence="9 10">
    <name type="scientific">Strigamia maritima</name>
    <name type="common">European centipede</name>
    <name type="synonym">Geophilus maritimus</name>
    <dbReference type="NCBI Taxonomy" id="126957"/>
    <lineage>
        <taxon>Eukaryota</taxon>
        <taxon>Metazoa</taxon>
        <taxon>Ecdysozoa</taxon>
        <taxon>Arthropoda</taxon>
        <taxon>Myriapoda</taxon>
        <taxon>Chilopoda</taxon>
        <taxon>Pleurostigmophora</taxon>
        <taxon>Geophilomorpha</taxon>
        <taxon>Linotaeniidae</taxon>
        <taxon>Strigamia</taxon>
    </lineage>
</organism>
<keyword evidence="5" id="KW-0206">Cytoskeleton</keyword>
<dbReference type="GO" id="GO:0000278">
    <property type="term" value="P:mitotic cell cycle"/>
    <property type="evidence" value="ECO:0007669"/>
    <property type="project" value="TreeGrafter"/>
</dbReference>
<dbReference type="HOGENOM" id="CLU_003736_5_0_1"/>
<dbReference type="Gene3D" id="1.20.120.1900">
    <property type="entry name" value="Gamma-tubulin complex, C-terminal domain"/>
    <property type="match status" value="1"/>
</dbReference>
<evidence type="ECO:0000256" key="3">
    <source>
        <dbReference type="ARBA" id="ARBA00022490"/>
    </source>
</evidence>
<dbReference type="Pfam" id="PF04130">
    <property type="entry name" value="GCP_C_terminal"/>
    <property type="match status" value="1"/>
</dbReference>
<evidence type="ECO:0000256" key="1">
    <source>
        <dbReference type="ARBA" id="ARBA00004245"/>
    </source>
</evidence>
<dbReference type="AlphaFoldDB" id="T1JNK7"/>
<evidence type="ECO:0000259" key="8">
    <source>
        <dbReference type="Pfam" id="PF17681"/>
    </source>
</evidence>
<dbReference type="PANTHER" id="PTHR19302">
    <property type="entry name" value="GAMMA TUBULIN COMPLEX PROTEIN"/>
    <property type="match status" value="1"/>
</dbReference>
<dbReference type="InterPro" id="IPR041470">
    <property type="entry name" value="GCP_N"/>
</dbReference>
<name>T1JNK7_STRMM</name>
<dbReference type="STRING" id="126957.T1JNK7"/>
<evidence type="ECO:0000313" key="10">
    <source>
        <dbReference type="Proteomes" id="UP000014500"/>
    </source>
</evidence>
<dbReference type="OMA" id="MRMMSVC"/>
<dbReference type="GO" id="GO:0000930">
    <property type="term" value="C:gamma-tubulin complex"/>
    <property type="evidence" value="ECO:0007669"/>
    <property type="project" value="TreeGrafter"/>
</dbReference>
<dbReference type="PhylomeDB" id="T1JNK7"/>
<feature type="domain" description="Gamma tubulin complex component C-terminal" evidence="7">
    <location>
        <begin position="510"/>
        <end position="841"/>
    </location>
</feature>
<dbReference type="EMBL" id="JH431849">
    <property type="status" value="NOT_ANNOTATED_CDS"/>
    <property type="molecule type" value="Genomic_DNA"/>
</dbReference>
<feature type="domain" description="Gamma tubulin complex component protein N-terminal" evidence="8">
    <location>
        <begin position="224"/>
        <end position="506"/>
    </location>
</feature>
<dbReference type="eggNOG" id="KOG2000">
    <property type="taxonomic scope" value="Eukaryota"/>
</dbReference>
<feature type="compositionally biased region" description="Low complexity" evidence="6">
    <location>
        <begin position="155"/>
        <end position="164"/>
    </location>
</feature>
<feature type="region of interest" description="Disordered" evidence="6">
    <location>
        <begin position="144"/>
        <end position="167"/>
    </location>
</feature>
<dbReference type="Pfam" id="PF17681">
    <property type="entry name" value="GCP_N_terminal"/>
    <property type="match status" value="1"/>
</dbReference>
<dbReference type="GO" id="GO:0000922">
    <property type="term" value="C:spindle pole"/>
    <property type="evidence" value="ECO:0007669"/>
    <property type="project" value="InterPro"/>
</dbReference>
<dbReference type="PANTHER" id="PTHR19302:SF14">
    <property type="entry name" value="GAMMA-TUBULIN COMPLEX COMPONENT 3"/>
    <property type="match status" value="1"/>
</dbReference>
<protein>
    <submittedName>
        <fullName evidence="9">Uncharacterized protein</fullName>
    </submittedName>
</protein>
<dbReference type="GO" id="GO:0043015">
    <property type="term" value="F:gamma-tubulin binding"/>
    <property type="evidence" value="ECO:0007669"/>
    <property type="project" value="InterPro"/>
</dbReference>
<dbReference type="GO" id="GO:0031122">
    <property type="term" value="P:cytoplasmic microtubule organization"/>
    <property type="evidence" value="ECO:0007669"/>
    <property type="project" value="TreeGrafter"/>
</dbReference>
<comment type="similarity">
    <text evidence="2">Belongs to the TUBGCP family.</text>
</comment>
<keyword evidence="10" id="KW-1185">Reference proteome</keyword>
<dbReference type="GO" id="GO:0005874">
    <property type="term" value="C:microtubule"/>
    <property type="evidence" value="ECO:0007669"/>
    <property type="project" value="UniProtKB-KW"/>
</dbReference>